<protein>
    <submittedName>
        <fullName evidence="6">Sugar O-acyltransferase (Sialic acid O-acetyltransferase NeuD family)</fullName>
    </submittedName>
</protein>
<dbReference type="GO" id="GO:0016746">
    <property type="term" value="F:acyltransferase activity"/>
    <property type="evidence" value="ECO:0007669"/>
    <property type="project" value="UniProtKB-KW"/>
</dbReference>
<dbReference type="PANTHER" id="PTHR43300">
    <property type="entry name" value="ACETYLTRANSFERASE"/>
    <property type="match status" value="1"/>
</dbReference>
<dbReference type="InterPro" id="IPR020019">
    <property type="entry name" value="AcTrfase_PglD-like"/>
</dbReference>
<dbReference type="Proteomes" id="UP000252254">
    <property type="component" value="Unassembled WGS sequence"/>
</dbReference>
<dbReference type="InterPro" id="IPR050179">
    <property type="entry name" value="Trans_hexapeptide_repeat"/>
</dbReference>
<name>A0A366EH29_9BACI</name>
<dbReference type="SUPFAM" id="SSF51161">
    <property type="entry name" value="Trimeric LpxA-like enzymes"/>
    <property type="match status" value="1"/>
</dbReference>
<dbReference type="AlphaFoldDB" id="A0A366EH29"/>
<dbReference type="InterPro" id="IPR001451">
    <property type="entry name" value="Hexapep"/>
</dbReference>
<dbReference type="EMBL" id="QNRI01000002">
    <property type="protein sequence ID" value="RBP00739.1"/>
    <property type="molecule type" value="Genomic_DNA"/>
</dbReference>
<sequence>MKQKPVIILGNGGHATAIGELLILNDYHVLGFTNPRNEDNVYQFKYLGNDDVIINYSPQEIYLVNAIGSASDLVLRTKKYIEFSEKDYNFLSLIHPSAKVSDFADLSVGVQIMAGAIVQPFSFVGENSIINTGTIVEHECHISNHCHVAPGAVLCGGVNVGCQTFIGANSTVKQNITIGNLNTIGANSFVNKNTLDGKNYYGIPVKEVRQ</sequence>
<evidence type="ECO:0000256" key="4">
    <source>
        <dbReference type="PIRSR" id="PIRSR620019-2"/>
    </source>
</evidence>
<dbReference type="Pfam" id="PF00132">
    <property type="entry name" value="Hexapep"/>
    <property type="match status" value="1"/>
</dbReference>
<comment type="caution">
    <text evidence="6">The sequence shown here is derived from an EMBL/GenBank/DDBJ whole genome shotgun (WGS) entry which is preliminary data.</text>
</comment>
<dbReference type="Gene3D" id="3.40.50.20">
    <property type="match status" value="1"/>
</dbReference>
<evidence type="ECO:0000256" key="1">
    <source>
        <dbReference type="ARBA" id="ARBA00022679"/>
    </source>
</evidence>
<reference evidence="6 7" key="1">
    <citation type="submission" date="2018-06" db="EMBL/GenBank/DDBJ databases">
        <title>Genomic Encyclopedia of Type Strains, Phase IV (KMG-IV): sequencing the most valuable type-strain genomes for metagenomic binning, comparative biology and taxonomic classification.</title>
        <authorList>
            <person name="Goeker M."/>
        </authorList>
    </citation>
    <scope>NUCLEOTIDE SEQUENCE [LARGE SCALE GENOMIC DNA]</scope>
    <source>
        <strain evidence="6 7">DSM 15140</strain>
    </source>
</reference>
<proteinExistence type="predicted"/>
<accession>A0A366EH29</accession>
<evidence type="ECO:0000313" key="6">
    <source>
        <dbReference type="EMBL" id="RBP00739.1"/>
    </source>
</evidence>
<dbReference type="PROSITE" id="PS00101">
    <property type="entry name" value="HEXAPEP_TRANSFERASES"/>
    <property type="match status" value="1"/>
</dbReference>
<dbReference type="NCBIfam" id="TIGR03570">
    <property type="entry name" value="NeuD_NnaD"/>
    <property type="match status" value="1"/>
</dbReference>
<gene>
    <name evidence="6" type="ORF">DES48_102507</name>
</gene>
<dbReference type="InterPro" id="IPR018357">
    <property type="entry name" value="Hexapep_transf_CS"/>
</dbReference>
<organism evidence="6 7">
    <name type="scientific">Paraliobacillus ryukyuensis</name>
    <dbReference type="NCBI Taxonomy" id="200904"/>
    <lineage>
        <taxon>Bacteria</taxon>
        <taxon>Bacillati</taxon>
        <taxon>Bacillota</taxon>
        <taxon>Bacilli</taxon>
        <taxon>Bacillales</taxon>
        <taxon>Bacillaceae</taxon>
        <taxon>Paraliobacillus</taxon>
    </lineage>
</organism>
<feature type="site" description="Increases basicity of active site His" evidence="3">
    <location>
        <position position="139"/>
    </location>
</feature>
<dbReference type="RefSeq" id="WP_113867622.1">
    <property type="nucleotide sequence ID" value="NZ_BAABQN010000002.1"/>
</dbReference>
<evidence type="ECO:0000256" key="2">
    <source>
        <dbReference type="ARBA" id="ARBA00022737"/>
    </source>
</evidence>
<feature type="domain" description="PglD N-terminal" evidence="5">
    <location>
        <begin position="6"/>
        <end position="70"/>
    </location>
</feature>
<evidence type="ECO:0000259" key="5">
    <source>
        <dbReference type="Pfam" id="PF17836"/>
    </source>
</evidence>
<evidence type="ECO:0000313" key="7">
    <source>
        <dbReference type="Proteomes" id="UP000252254"/>
    </source>
</evidence>
<dbReference type="InterPro" id="IPR011004">
    <property type="entry name" value="Trimer_LpxA-like_sf"/>
</dbReference>
<keyword evidence="7" id="KW-1185">Reference proteome</keyword>
<keyword evidence="2" id="KW-0677">Repeat</keyword>
<dbReference type="Pfam" id="PF17836">
    <property type="entry name" value="PglD_N"/>
    <property type="match status" value="1"/>
</dbReference>
<dbReference type="InterPro" id="IPR041561">
    <property type="entry name" value="PglD_N"/>
</dbReference>
<dbReference type="CDD" id="cd03360">
    <property type="entry name" value="LbH_AT_putative"/>
    <property type="match status" value="1"/>
</dbReference>
<keyword evidence="6" id="KW-0012">Acyltransferase</keyword>
<keyword evidence="1 6" id="KW-0808">Transferase</keyword>
<feature type="binding site" evidence="4">
    <location>
        <position position="147"/>
    </location>
    <ligand>
        <name>acetyl-CoA</name>
        <dbReference type="ChEBI" id="CHEBI:57288"/>
    </ligand>
</feature>
<evidence type="ECO:0000256" key="3">
    <source>
        <dbReference type="PIRSR" id="PIRSR620019-1"/>
    </source>
</evidence>
<dbReference type="PANTHER" id="PTHR43300:SF7">
    <property type="entry name" value="UDP-N-ACETYLBACILLOSAMINE N-ACETYLTRANSFERASE"/>
    <property type="match status" value="1"/>
</dbReference>
<dbReference type="OrthoDB" id="9794407at2"/>
<dbReference type="Gene3D" id="2.160.10.10">
    <property type="entry name" value="Hexapeptide repeat proteins"/>
    <property type="match status" value="1"/>
</dbReference>
<feature type="binding site" evidence="4">
    <location>
        <position position="68"/>
    </location>
    <ligand>
        <name>substrate</name>
    </ligand>
</feature>
<feature type="active site" description="Proton acceptor" evidence="3">
    <location>
        <position position="138"/>
    </location>
</feature>